<dbReference type="Proteomes" id="UP001064027">
    <property type="component" value="Chromosome"/>
</dbReference>
<gene>
    <name evidence="1" type="ORF">N5C46_11120</name>
</gene>
<protein>
    <submittedName>
        <fullName evidence="1">Uncharacterized protein</fullName>
    </submittedName>
</protein>
<evidence type="ECO:0000313" key="2">
    <source>
        <dbReference type="Proteomes" id="UP001064027"/>
    </source>
</evidence>
<accession>A0ACD4CDM6</accession>
<dbReference type="EMBL" id="CP104558">
    <property type="protein sequence ID" value="UXH46562.1"/>
    <property type="molecule type" value="Genomic_DNA"/>
</dbReference>
<organism evidence="1 2">
    <name type="scientific">Rossellomorea vietnamensis</name>
    <dbReference type="NCBI Taxonomy" id="218284"/>
    <lineage>
        <taxon>Bacteria</taxon>
        <taxon>Bacillati</taxon>
        <taxon>Bacillota</taxon>
        <taxon>Bacilli</taxon>
        <taxon>Bacillales</taxon>
        <taxon>Bacillaceae</taxon>
        <taxon>Rossellomorea</taxon>
    </lineage>
</organism>
<sequence length="201" mass="23714">MRRVPFERPTEYYDEKLLPIDEELCSLLQQRKQVSHNNLGYPKLQDIAKWAEKYDVYEDLLRSIFGVLENEEAFKPQIEPEDFQTYIKVLQSAEQDDCLYTVPFIKQYANASVVHLNIDREYDENLERERFHRNSFWHLEIGDSYDCRVTGGGGSQEHTSFDFIVTPRLPEDLSGLTLRFKEYGTPFKKKPTDVEVSFTIK</sequence>
<keyword evidence="2" id="KW-1185">Reference proteome</keyword>
<reference evidence="1" key="1">
    <citation type="submission" date="2022-09" db="EMBL/GenBank/DDBJ databases">
        <title>Complete genome sequence of Rossellomorea vietnamensis strain RL-WG62, a newly isolated PGPR with the potential for plant salinity stress alleviation.</title>
        <authorList>
            <person name="Ren L."/>
            <person name="Wang G."/>
            <person name="Hu H."/>
        </authorList>
    </citation>
    <scope>NUCLEOTIDE SEQUENCE</scope>
    <source>
        <strain evidence="1">RL-WG62</strain>
    </source>
</reference>
<proteinExistence type="predicted"/>
<evidence type="ECO:0000313" key="1">
    <source>
        <dbReference type="EMBL" id="UXH46562.1"/>
    </source>
</evidence>
<name>A0ACD4CDM6_9BACI</name>